<name>A7NF77_ROSCS</name>
<dbReference type="Proteomes" id="UP000000263">
    <property type="component" value="Chromosome"/>
</dbReference>
<dbReference type="InterPro" id="IPR051450">
    <property type="entry name" value="Gfo/Idh/MocA_Oxidoreductases"/>
</dbReference>
<evidence type="ECO:0000313" key="4">
    <source>
        <dbReference type="Proteomes" id="UP000000263"/>
    </source>
</evidence>
<dbReference type="HOGENOM" id="CLU_023194_1_2_0"/>
<dbReference type="Gene3D" id="3.30.360.10">
    <property type="entry name" value="Dihydrodipicolinate Reductase, domain 2"/>
    <property type="match status" value="1"/>
</dbReference>
<proteinExistence type="predicted"/>
<gene>
    <name evidence="3" type="ordered locus">Rcas_1299</name>
</gene>
<protein>
    <submittedName>
        <fullName evidence="3">Oxidoreductase domain protein</fullName>
    </submittedName>
</protein>
<feature type="domain" description="GFO/IDH/MocA-like oxidoreductase" evidence="2">
    <location>
        <begin position="126"/>
        <end position="245"/>
    </location>
</feature>
<feature type="domain" description="Gfo/Idh/MocA-like oxidoreductase N-terminal" evidence="1">
    <location>
        <begin position="2"/>
        <end position="118"/>
    </location>
</feature>
<evidence type="ECO:0000259" key="2">
    <source>
        <dbReference type="Pfam" id="PF22725"/>
    </source>
</evidence>
<dbReference type="EMBL" id="CP000804">
    <property type="protein sequence ID" value="ABU57396.1"/>
    <property type="molecule type" value="Genomic_DNA"/>
</dbReference>
<dbReference type="KEGG" id="rca:Rcas_1299"/>
<evidence type="ECO:0000313" key="3">
    <source>
        <dbReference type="EMBL" id="ABU57396.1"/>
    </source>
</evidence>
<accession>A7NF77</accession>
<dbReference type="Pfam" id="PF01408">
    <property type="entry name" value="GFO_IDH_MocA"/>
    <property type="match status" value="1"/>
</dbReference>
<dbReference type="eggNOG" id="COG0673">
    <property type="taxonomic scope" value="Bacteria"/>
</dbReference>
<keyword evidence="4" id="KW-1185">Reference proteome</keyword>
<organism evidence="3 4">
    <name type="scientific">Roseiflexus castenholzii (strain DSM 13941 / HLO8)</name>
    <dbReference type="NCBI Taxonomy" id="383372"/>
    <lineage>
        <taxon>Bacteria</taxon>
        <taxon>Bacillati</taxon>
        <taxon>Chloroflexota</taxon>
        <taxon>Chloroflexia</taxon>
        <taxon>Chloroflexales</taxon>
        <taxon>Roseiflexineae</taxon>
        <taxon>Roseiflexaceae</taxon>
        <taxon>Roseiflexus</taxon>
    </lineage>
</organism>
<dbReference type="AlphaFoldDB" id="A7NF77"/>
<dbReference type="STRING" id="383372.Rcas_1299"/>
<dbReference type="PANTHER" id="PTHR43377">
    <property type="entry name" value="BILIVERDIN REDUCTASE A"/>
    <property type="match status" value="1"/>
</dbReference>
<dbReference type="SUPFAM" id="SSF55347">
    <property type="entry name" value="Glyceraldehyde-3-phosphate dehydrogenase-like, C-terminal domain"/>
    <property type="match status" value="1"/>
</dbReference>
<dbReference type="SUPFAM" id="SSF51735">
    <property type="entry name" value="NAD(P)-binding Rossmann-fold domains"/>
    <property type="match status" value="1"/>
</dbReference>
<dbReference type="InterPro" id="IPR055170">
    <property type="entry name" value="GFO_IDH_MocA-like_dom"/>
</dbReference>
<dbReference type="GO" id="GO:0000166">
    <property type="term" value="F:nucleotide binding"/>
    <property type="evidence" value="ECO:0007669"/>
    <property type="project" value="InterPro"/>
</dbReference>
<dbReference type="InterPro" id="IPR036291">
    <property type="entry name" value="NAD(P)-bd_dom_sf"/>
</dbReference>
<dbReference type="PANTHER" id="PTHR43377:SF1">
    <property type="entry name" value="BILIVERDIN REDUCTASE A"/>
    <property type="match status" value="1"/>
</dbReference>
<dbReference type="Gene3D" id="3.40.50.720">
    <property type="entry name" value="NAD(P)-binding Rossmann-like Domain"/>
    <property type="match status" value="1"/>
</dbReference>
<sequence>MARYHLRRMHELRDSTQIVAVCEPSSSAYDAAAALFEQAGVAPPPNEPDLEKLLADYRGKLDAAFIITPHVYHHNQAQACMEAGLDVLLEKPMVMNADEARSLIETRDRTKRLLVVAFPGSLSPNVRTAVALLRSGAFGRLLTISGVVWQNWGPMTVGTWRQQPELSGGGFLFDTGAHLLNTVVDLAGEEVAEVAAYLDNRGRPVETLGAVIARLRSGALITLHACGEAIPSCHSDVRVFCERAILYTGVWGERLEVQYHGDKPPAAIPVPESRGVWEQFLAVRAGKQENPCPPEVGLRMAQLWDAIKASAAQGGTPVHLRLRDTD</sequence>
<dbReference type="Pfam" id="PF22725">
    <property type="entry name" value="GFO_IDH_MocA_C3"/>
    <property type="match status" value="1"/>
</dbReference>
<evidence type="ECO:0000259" key="1">
    <source>
        <dbReference type="Pfam" id="PF01408"/>
    </source>
</evidence>
<reference evidence="3 4" key="1">
    <citation type="submission" date="2007-08" db="EMBL/GenBank/DDBJ databases">
        <title>Complete sequence of Roseiflexus castenholzii DSM 13941.</title>
        <authorList>
            <consortium name="US DOE Joint Genome Institute"/>
            <person name="Copeland A."/>
            <person name="Lucas S."/>
            <person name="Lapidus A."/>
            <person name="Barry K."/>
            <person name="Glavina del Rio T."/>
            <person name="Dalin E."/>
            <person name="Tice H."/>
            <person name="Pitluck S."/>
            <person name="Thompson L.S."/>
            <person name="Brettin T."/>
            <person name="Bruce D."/>
            <person name="Detter J.C."/>
            <person name="Han C."/>
            <person name="Tapia R."/>
            <person name="Schmutz J."/>
            <person name="Larimer F."/>
            <person name="Land M."/>
            <person name="Hauser L."/>
            <person name="Kyrpides N."/>
            <person name="Mikhailova N."/>
            <person name="Bryant D.A."/>
            <person name="Hanada S."/>
            <person name="Tsukatani Y."/>
            <person name="Richardson P."/>
        </authorList>
    </citation>
    <scope>NUCLEOTIDE SEQUENCE [LARGE SCALE GENOMIC DNA]</scope>
    <source>
        <strain evidence="4">DSM 13941 / HLO8</strain>
    </source>
</reference>
<dbReference type="InterPro" id="IPR000683">
    <property type="entry name" value="Gfo/Idh/MocA-like_OxRdtase_N"/>
</dbReference>